<dbReference type="PANTHER" id="PTHR23050">
    <property type="entry name" value="CALCIUM BINDING PROTEIN"/>
    <property type="match status" value="1"/>
</dbReference>
<dbReference type="Pfam" id="PF13499">
    <property type="entry name" value="EF-hand_7"/>
    <property type="match status" value="1"/>
</dbReference>
<organism evidence="4 5">
    <name type="scientific">Gonium pectorale</name>
    <name type="common">Green alga</name>
    <dbReference type="NCBI Taxonomy" id="33097"/>
    <lineage>
        <taxon>Eukaryota</taxon>
        <taxon>Viridiplantae</taxon>
        <taxon>Chlorophyta</taxon>
        <taxon>core chlorophytes</taxon>
        <taxon>Chlorophyceae</taxon>
        <taxon>CS clade</taxon>
        <taxon>Chlamydomonadales</taxon>
        <taxon>Volvocaceae</taxon>
        <taxon>Gonium</taxon>
    </lineage>
</organism>
<evidence type="ECO:0000256" key="1">
    <source>
        <dbReference type="ARBA" id="ARBA00022737"/>
    </source>
</evidence>
<accession>A0A150GX10</accession>
<keyword evidence="5" id="KW-1185">Reference proteome</keyword>
<evidence type="ECO:0000313" key="5">
    <source>
        <dbReference type="Proteomes" id="UP000075714"/>
    </source>
</evidence>
<name>A0A150GX10_GONPE</name>
<comment type="caution">
    <text evidence="4">The sequence shown here is derived from an EMBL/GenBank/DDBJ whole genome shotgun (WGS) entry which is preliminary data.</text>
</comment>
<dbReference type="Proteomes" id="UP000075714">
    <property type="component" value="Unassembled WGS sequence"/>
</dbReference>
<proteinExistence type="predicted"/>
<dbReference type="SUPFAM" id="SSF47473">
    <property type="entry name" value="EF-hand"/>
    <property type="match status" value="1"/>
</dbReference>
<gene>
    <name evidence="4" type="ORF">GPECTOR_6g828</name>
</gene>
<evidence type="ECO:0000256" key="2">
    <source>
        <dbReference type="ARBA" id="ARBA00022837"/>
    </source>
</evidence>
<dbReference type="OrthoDB" id="528975at2759"/>
<evidence type="ECO:0000259" key="3">
    <source>
        <dbReference type="PROSITE" id="PS50222"/>
    </source>
</evidence>
<keyword evidence="1" id="KW-0677">Repeat</keyword>
<keyword evidence="2" id="KW-0106">Calcium</keyword>
<dbReference type="AlphaFoldDB" id="A0A150GX10"/>
<dbReference type="InterPro" id="IPR018247">
    <property type="entry name" value="EF_Hand_1_Ca_BS"/>
</dbReference>
<dbReference type="InterPro" id="IPR002048">
    <property type="entry name" value="EF_hand_dom"/>
</dbReference>
<dbReference type="CDD" id="cd00051">
    <property type="entry name" value="EFh"/>
    <property type="match status" value="1"/>
</dbReference>
<feature type="domain" description="EF-hand" evidence="3">
    <location>
        <begin position="7"/>
        <end position="42"/>
    </location>
</feature>
<sequence length="107" mass="11438">MHTSKLEREELLQAAFRSMDADGNGKISVAELGAELRRMGIADDARELLATADEDGDGTISYQEFRNLIRGTGAGGSCAGGMLPLAAQPPAQHQAARLYNPFMTLDD</sequence>
<evidence type="ECO:0000313" key="4">
    <source>
        <dbReference type="EMBL" id="KXZ53910.1"/>
    </source>
</evidence>
<protein>
    <recommendedName>
        <fullName evidence="3">EF-hand domain-containing protein</fullName>
    </recommendedName>
</protein>
<feature type="domain" description="EF-hand" evidence="3">
    <location>
        <begin position="43"/>
        <end position="75"/>
    </location>
</feature>
<dbReference type="PROSITE" id="PS50222">
    <property type="entry name" value="EF_HAND_2"/>
    <property type="match status" value="2"/>
</dbReference>
<dbReference type="InterPro" id="IPR050145">
    <property type="entry name" value="Centrin_CML-like"/>
</dbReference>
<dbReference type="SMART" id="SM00054">
    <property type="entry name" value="EFh"/>
    <property type="match status" value="2"/>
</dbReference>
<dbReference type="GO" id="GO:0005509">
    <property type="term" value="F:calcium ion binding"/>
    <property type="evidence" value="ECO:0007669"/>
    <property type="project" value="InterPro"/>
</dbReference>
<reference evidence="5" key="1">
    <citation type="journal article" date="2016" name="Nat. Commun.">
        <title>The Gonium pectorale genome demonstrates co-option of cell cycle regulation during the evolution of multicellularity.</title>
        <authorList>
            <person name="Hanschen E.R."/>
            <person name="Marriage T.N."/>
            <person name="Ferris P.J."/>
            <person name="Hamaji T."/>
            <person name="Toyoda A."/>
            <person name="Fujiyama A."/>
            <person name="Neme R."/>
            <person name="Noguchi H."/>
            <person name="Minakuchi Y."/>
            <person name="Suzuki M."/>
            <person name="Kawai-Toyooka H."/>
            <person name="Smith D.R."/>
            <person name="Sparks H."/>
            <person name="Anderson J."/>
            <person name="Bakaric R."/>
            <person name="Luria V."/>
            <person name="Karger A."/>
            <person name="Kirschner M.W."/>
            <person name="Durand P.M."/>
            <person name="Michod R.E."/>
            <person name="Nozaki H."/>
            <person name="Olson B.J."/>
        </authorList>
    </citation>
    <scope>NUCLEOTIDE SEQUENCE [LARGE SCALE GENOMIC DNA]</scope>
    <source>
        <strain evidence="5">NIES-2863</strain>
    </source>
</reference>
<dbReference type="InterPro" id="IPR011992">
    <property type="entry name" value="EF-hand-dom_pair"/>
</dbReference>
<dbReference type="PROSITE" id="PS00018">
    <property type="entry name" value="EF_HAND_1"/>
    <property type="match status" value="2"/>
</dbReference>
<dbReference type="STRING" id="33097.A0A150GX10"/>
<dbReference type="EMBL" id="LSYV01000007">
    <property type="protein sequence ID" value="KXZ53910.1"/>
    <property type="molecule type" value="Genomic_DNA"/>
</dbReference>
<dbReference type="Gene3D" id="1.10.238.10">
    <property type="entry name" value="EF-hand"/>
    <property type="match status" value="1"/>
</dbReference>